<reference evidence="2" key="1">
    <citation type="journal article" date="2020" name="Stud. Mycol.">
        <title>101 Dothideomycetes genomes: a test case for predicting lifestyles and emergence of pathogens.</title>
        <authorList>
            <person name="Haridas S."/>
            <person name="Albert R."/>
            <person name="Binder M."/>
            <person name="Bloem J."/>
            <person name="Labutti K."/>
            <person name="Salamov A."/>
            <person name="Andreopoulos B."/>
            <person name="Baker S."/>
            <person name="Barry K."/>
            <person name="Bills G."/>
            <person name="Bluhm B."/>
            <person name="Cannon C."/>
            <person name="Castanera R."/>
            <person name="Culley D."/>
            <person name="Daum C."/>
            <person name="Ezra D."/>
            <person name="Gonzalez J."/>
            <person name="Henrissat B."/>
            <person name="Kuo A."/>
            <person name="Liang C."/>
            <person name="Lipzen A."/>
            <person name="Lutzoni F."/>
            <person name="Magnuson J."/>
            <person name="Mondo S."/>
            <person name="Nolan M."/>
            <person name="Ohm R."/>
            <person name="Pangilinan J."/>
            <person name="Park H.-J."/>
            <person name="Ramirez L."/>
            <person name="Alfaro M."/>
            <person name="Sun H."/>
            <person name="Tritt A."/>
            <person name="Yoshinaga Y."/>
            <person name="Zwiers L.-H."/>
            <person name="Turgeon B."/>
            <person name="Goodwin S."/>
            <person name="Spatafora J."/>
            <person name="Crous P."/>
            <person name="Grigoriev I."/>
        </authorList>
    </citation>
    <scope>NUCLEOTIDE SEQUENCE</scope>
    <source>
        <strain evidence="2">CBS 113818</strain>
    </source>
</reference>
<organism evidence="2 3">
    <name type="scientific">Ophiobolus disseminans</name>
    <dbReference type="NCBI Taxonomy" id="1469910"/>
    <lineage>
        <taxon>Eukaryota</taxon>
        <taxon>Fungi</taxon>
        <taxon>Dikarya</taxon>
        <taxon>Ascomycota</taxon>
        <taxon>Pezizomycotina</taxon>
        <taxon>Dothideomycetes</taxon>
        <taxon>Pleosporomycetidae</taxon>
        <taxon>Pleosporales</taxon>
        <taxon>Pleosporineae</taxon>
        <taxon>Phaeosphaeriaceae</taxon>
        <taxon>Ophiobolus</taxon>
    </lineage>
</organism>
<evidence type="ECO:0000256" key="1">
    <source>
        <dbReference type="SAM" id="Phobius"/>
    </source>
</evidence>
<sequence>MAVPIYDTLAHYATPPNSYIGASIFLSYIVLALYATLSITFSLYTQYTAIYHEPAPAKNEKLKAARSARARHIKIYAFLASLSFATLSYHMLFFLITHYFAWTGDKTRSLSGVSGQTLKKWMLESTLFQNFASELVQDVPNALWTQIAILGTWFWNVWMAQKASSRPFQTPLTLPFILLSQILPISFTVCLFIIQLHLSAPDIHPTPPTPNPPSPTKPIASLHIPNILLNAILLALPSLRHNRIFSPMVLVERFILLLPHSGLINLRKSDVSKCVYIASGFLVANGMRGRKEAGLGDVGAALRDGGFAIKALGWDAVLGGTVYGLLSWGGGV</sequence>
<name>A0A6A6ZW11_9PLEO</name>
<feature type="transmembrane region" description="Helical" evidence="1">
    <location>
        <begin position="20"/>
        <end position="44"/>
    </location>
</feature>
<evidence type="ECO:0000313" key="3">
    <source>
        <dbReference type="Proteomes" id="UP000799424"/>
    </source>
</evidence>
<gene>
    <name evidence="2" type="ORF">CC86DRAFT_352572</name>
</gene>
<feature type="transmembrane region" description="Helical" evidence="1">
    <location>
        <begin position="75"/>
        <end position="101"/>
    </location>
</feature>
<dbReference type="AlphaFoldDB" id="A0A6A6ZW11"/>
<keyword evidence="1" id="KW-1133">Transmembrane helix</keyword>
<evidence type="ECO:0000313" key="2">
    <source>
        <dbReference type="EMBL" id="KAF2825251.1"/>
    </source>
</evidence>
<protein>
    <submittedName>
        <fullName evidence="2">Uncharacterized protein</fullName>
    </submittedName>
</protein>
<dbReference type="OrthoDB" id="18595at2759"/>
<dbReference type="EMBL" id="MU006228">
    <property type="protein sequence ID" value="KAF2825251.1"/>
    <property type="molecule type" value="Genomic_DNA"/>
</dbReference>
<proteinExistence type="predicted"/>
<accession>A0A6A6ZW11</accession>
<dbReference type="Proteomes" id="UP000799424">
    <property type="component" value="Unassembled WGS sequence"/>
</dbReference>
<keyword evidence="1" id="KW-0472">Membrane</keyword>
<feature type="transmembrane region" description="Helical" evidence="1">
    <location>
        <begin position="143"/>
        <end position="160"/>
    </location>
</feature>
<keyword evidence="3" id="KW-1185">Reference proteome</keyword>
<feature type="transmembrane region" description="Helical" evidence="1">
    <location>
        <begin position="172"/>
        <end position="198"/>
    </location>
</feature>
<keyword evidence="1" id="KW-0812">Transmembrane</keyword>